<feature type="transmembrane region" description="Helical" evidence="9">
    <location>
        <begin position="920"/>
        <end position="941"/>
    </location>
</feature>
<comment type="subcellular location">
    <subcellularLocation>
        <location evidence="1">Cell inner membrane</location>
        <topology evidence="1">Multi-pass membrane protein</topology>
    </subcellularLocation>
</comment>
<feature type="transmembrane region" description="Helical" evidence="9">
    <location>
        <begin position="367"/>
        <end position="389"/>
    </location>
</feature>
<evidence type="ECO:0000256" key="1">
    <source>
        <dbReference type="ARBA" id="ARBA00004429"/>
    </source>
</evidence>
<evidence type="ECO:0000259" key="10">
    <source>
        <dbReference type="PROSITE" id="PS50156"/>
    </source>
</evidence>
<feature type="domain" description="SSD" evidence="10">
    <location>
        <begin position="371"/>
        <end position="496"/>
    </location>
</feature>
<feature type="transmembrane region" description="Helical" evidence="9">
    <location>
        <begin position="537"/>
        <end position="555"/>
    </location>
</feature>
<dbReference type="PRINTS" id="PR00702">
    <property type="entry name" value="ACRIFLAVINRP"/>
</dbReference>
<dbReference type="Gene3D" id="3.30.70.1320">
    <property type="entry name" value="Multidrug efflux transporter AcrB pore domain like"/>
    <property type="match status" value="1"/>
</dbReference>
<evidence type="ECO:0000256" key="7">
    <source>
        <dbReference type="ARBA" id="ARBA00022989"/>
    </source>
</evidence>
<feature type="transmembrane region" description="Helical" evidence="9">
    <location>
        <begin position="439"/>
        <end position="459"/>
    </location>
</feature>
<dbReference type="RefSeq" id="WP_338238370.1">
    <property type="nucleotide sequence ID" value="NZ_BQKE01000002.1"/>
</dbReference>
<evidence type="ECO:0000256" key="9">
    <source>
        <dbReference type="SAM" id="Phobius"/>
    </source>
</evidence>
<gene>
    <name evidence="11" type="ORF">PEDI_37180</name>
</gene>
<dbReference type="InterPro" id="IPR001036">
    <property type="entry name" value="Acrflvin-R"/>
</dbReference>
<dbReference type="InterPro" id="IPR027463">
    <property type="entry name" value="AcrB_DN_DC_subdom"/>
</dbReference>
<evidence type="ECO:0000256" key="5">
    <source>
        <dbReference type="ARBA" id="ARBA00022519"/>
    </source>
</evidence>
<proteinExistence type="inferred from homology"/>
<dbReference type="Gene3D" id="1.20.1640.10">
    <property type="entry name" value="Multidrug efflux transporter AcrB transmembrane domain"/>
    <property type="match status" value="2"/>
</dbReference>
<dbReference type="SUPFAM" id="SSF82714">
    <property type="entry name" value="Multidrug efflux transporter AcrB TolC docking domain, DN and DC subdomains"/>
    <property type="match status" value="2"/>
</dbReference>
<name>A0AAN4W1U2_9BACT</name>
<dbReference type="GO" id="GO:0005886">
    <property type="term" value="C:plasma membrane"/>
    <property type="evidence" value="ECO:0007669"/>
    <property type="project" value="UniProtKB-SubCell"/>
</dbReference>
<feature type="transmembrane region" description="Helical" evidence="9">
    <location>
        <begin position="471"/>
        <end position="498"/>
    </location>
</feature>
<dbReference type="SUPFAM" id="SSF82693">
    <property type="entry name" value="Multidrug efflux transporter AcrB pore domain, PN1, PN2, PC1 and PC2 subdomains"/>
    <property type="match status" value="4"/>
</dbReference>
<feature type="transmembrane region" description="Helical" evidence="9">
    <location>
        <begin position="12"/>
        <end position="33"/>
    </location>
</feature>
<evidence type="ECO:0000256" key="8">
    <source>
        <dbReference type="ARBA" id="ARBA00023136"/>
    </source>
</evidence>
<keyword evidence="5" id="KW-0997">Cell inner membrane</keyword>
<dbReference type="GO" id="GO:0009636">
    <property type="term" value="P:response to toxic substance"/>
    <property type="evidence" value="ECO:0007669"/>
    <property type="project" value="UniProtKB-ARBA"/>
</dbReference>
<feature type="transmembrane region" description="Helical" evidence="9">
    <location>
        <begin position="341"/>
        <end position="360"/>
    </location>
</feature>
<evidence type="ECO:0000313" key="12">
    <source>
        <dbReference type="Proteomes" id="UP001310022"/>
    </source>
</evidence>
<keyword evidence="8 9" id="KW-0472">Membrane</keyword>
<comment type="similarity">
    <text evidence="2">Belongs to the resistance-nodulation-cell division (RND) (TC 2.A.6) family.</text>
</comment>
<dbReference type="PROSITE" id="PS50156">
    <property type="entry name" value="SSD"/>
    <property type="match status" value="1"/>
</dbReference>
<keyword evidence="3" id="KW-0813">Transport</keyword>
<dbReference type="GO" id="GO:0015562">
    <property type="term" value="F:efflux transmembrane transporter activity"/>
    <property type="evidence" value="ECO:0007669"/>
    <property type="project" value="InterPro"/>
</dbReference>
<dbReference type="SUPFAM" id="SSF82866">
    <property type="entry name" value="Multidrug efflux transporter AcrB transmembrane domain"/>
    <property type="match status" value="2"/>
</dbReference>
<evidence type="ECO:0000256" key="2">
    <source>
        <dbReference type="ARBA" id="ARBA00010942"/>
    </source>
</evidence>
<evidence type="ECO:0000256" key="3">
    <source>
        <dbReference type="ARBA" id="ARBA00022448"/>
    </source>
</evidence>
<dbReference type="Gene3D" id="3.30.70.1430">
    <property type="entry name" value="Multidrug efflux transporter AcrB pore domain"/>
    <property type="match status" value="2"/>
</dbReference>
<keyword evidence="6 9" id="KW-0812">Transmembrane</keyword>
<dbReference type="AlphaFoldDB" id="A0AAN4W1U2"/>
<dbReference type="GO" id="GO:0042910">
    <property type="term" value="F:xenobiotic transmembrane transporter activity"/>
    <property type="evidence" value="ECO:0007669"/>
    <property type="project" value="TreeGrafter"/>
</dbReference>
<dbReference type="Pfam" id="PF00873">
    <property type="entry name" value="ACR_tran"/>
    <property type="match status" value="1"/>
</dbReference>
<protein>
    <submittedName>
        <fullName evidence="11">Multidrug efflux RND transporter permease subunit</fullName>
    </submittedName>
</protein>
<dbReference type="NCBIfam" id="TIGR00915">
    <property type="entry name" value="2A0602"/>
    <property type="match status" value="1"/>
</dbReference>
<evidence type="ECO:0000256" key="6">
    <source>
        <dbReference type="ARBA" id="ARBA00022692"/>
    </source>
</evidence>
<feature type="transmembrane region" description="Helical" evidence="9">
    <location>
        <begin position="890"/>
        <end position="914"/>
    </location>
</feature>
<dbReference type="Proteomes" id="UP001310022">
    <property type="component" value="Unassembled WGS sequence"/>
</dbReference>
<reference evidence="11 12" key="1">
    <citation type="submission" date="2021-12" db="EMBL/GenBank/DDBJ databases">
        <title>Genome sequencing of bacteria with rrn-lacking chromosome and rrn-plasmid.</title>
        <authorList>
            <person name="Anda M."/>
            <person name="Iwasaki W."/>
        </authorList>
    </citation>
    <scope>NUCLEOTIDE SEQUENCE [LARGE SCALE GENOMIC DNA]</scope>
    <source>
        <strain evidence="11 12">NBRC 15940</strain>
    </source>
</reference>
<keyword evidence="12" id="KW-1185">Reference proteome</keyword>
<dbReference type="FunFam" id="3.30.70.1430:FF:000001">
    <property type="entry name" value="Efflux pump membrane transporter"/>
    <property type="match status" value="1"/>
</dbReference>
<comment type="caution">
    <text evidence="11">The sequence shown here is derived from an EMBL/GenBank/DDBJ whole genome shotgun (WGS) entry which is preliminary data.</text>
</comment>
<dbReference type="InterPro" id="IPR000731">
    <property type="entry name" value="SSD"/>
</dbReference>
<feature type="transmembrane region" description="Helical" evidence="9">
    <location>
        <begin position="867"/>
        <end position="883"/>
    </location>
</feature>
<keyword evidence="7 9" id="KW-1133">Transmembrane helix</keyword>
<dbReference type="InterPro" id="IPR004764">
    <property type="entry name" value="MdtF-like"/>
</dbReference>
<dbReference type="Gene3D" id="3.30.2090.10">
    <property type="entry name" value="Multidrug efflux transporter AcrB TolC docking domain, DN and DC subdomains"/>
    <property type="match status" value="2"/>
</dbReference>
<dbReference type="FunFam" id="1.20.1640.10:FF:000001">
    <property type="entry name" value="Efflux pump membrane transporter"/>
    <property type="match status" value="1"/>
</dbReference>
<evidence type="ECO:0000256" key="4">
    <source>
        <dbReference type="ARBA" id="ARBA00022475"/>
    </source>
</evidence>
<dbReference type="Gene3D" id="3.30.70.1440">
    <property type="entry name" value="Multidrug efflux transporter AcrB pore domain"/>
    <property type="match status" value="1"/>
</dbReference>
<dbReference type="PANTHER" id="PTHR32063">
    <property type="match status" value="1"/>
</dbReference>
<organism evidence="11 12">
    <name type="scientific">Persicobacter diffluens</name>
    <dbReference type="NCBI Taxonomy" id="981"/>
    <lineage>
        <taxon>Bacteria</taxon>
        <taxon>Pseudomonadati</taxon>
        <taxon>Bacteroidota</taxon>
        <taxon>Cytophagia</taxon>
        <taxon>Cytophagales</taxon>
        <taxon>Persicobacteraceae</taxon>
        <taxon>Persicobacter</taxon>
    </lineage>
</organism>
<sequence>MGPSFFIDRPIFSAVISILIVLLGVIAITQLPIAQYPDITPPVVTVSTNYPGANAKVVNEAVGTELEQQLNGTPNMIFMSSKSTNTGGLTINLTFKVGTDPDLAAVEVQNRVKRAEAKLPAEVVQNGVQVEKQAAAKILTVSLTSDDPKFDEIYLSNFATINVLDPLRRVAGVGRISNVGSRYYSMRIWVQPDRLAAYSLTTNDLSDAIKDQNRESAGGELGIQPAEHIDITLPITAKGRLSTVEEFENIIVRANLDGSFIRIRDVARVELAASNYRESSGLSGQNAAMLDIFLLQGANALEVASNIEKEMEQLKKNFPEGIDYTFSFDATEFITASIKEVYITLLEAIILVVLVVYLSLQSWRSTLVPTIAVPISLIGTFAVMLAFGFSLNTLTLLGLILAIGIVVDDAIVVVENVERIMEEEGLDARAATHKAMKELVGALITTSLVLAAVFVPVSFLGGITGTLFQQFSITIAVSVLLSTVVALTLSPALCAILLKPRTGKKSVIFEKIDQWIDSGNGKYTQYVRWGFDHRKRMFAAFGMFIVFIALLGYTTPTSFIPEEDQGYFTVEIALPDGASLDRTSRVVDRAEAFIMSHPAVAYVQTVKGRSNRVGGTESRGMMTVILKPWDERTTEELQIDQIIQDLREEFYKYPEATSAITKPPVIPGLGDGGGFEFQLQDRSGNSMEKLLSAADTLLNAARSRKELAEVNVNIQPEIPQLFFNLDRDRTKFLGIPLADVFSAMRAFLGNLYVNDFNKFNRVYRVNLMAEEEYRRNINNLNLFFVRTANGSMVPVSALGSVEQITGPGSVNRFNMFLSTTIQGIAAPGYSSGQAMAAIEEEAAKVLPEGMGYQWSGMSYEEKEAEGQLGPIVAVVILFVFLFLSAQYESWVIPVVVLITLPIAIFGAFIGVWVRGLQNDVYFQIGMISLIGLSAKNAILIVEFAKEKMDKEGLSAGEAALQAASQRFRPILMTSLSFVLGMIPLVIASGAGAAARHSIGTGVFTGMILATTVGIVFIPLFFKSIVEYQQSFMAKFFGGHQQQKGGRNE</sequence>
<dbReference type="NCBIfam" id="NF000282">
    <property type="entry name" value="RND_permease_1"/>
    <property type="match status" value="1"/>
</dbReference>
<dbReference type="PANTHER" id="PTHR32063:SF13">
    <property type="entry name" value="MULTIDRUG EFFLUX PUMP SUBUNIT ACRB-RELATED"/>
    <property type="match status" value="1"/>
</dbReference>
<evidence type="ECO:0000313" key="11">
    <source>
        <dbReference type="EMBL" id="GJM63166.1"/>
    </source>
</evidence>
<accession>A0AAN4W1U2</accession>
<keyword evidence="4" id="KW-1003">Cell membrane</keyword>
<dbReference type="EMBL" id="BQKE01000002">
    <property type="protein sequence ID" value="GJM63166.1"/>
    <property type="molecule type" value="Genomic_DNA"/>
</dbReference>
<feature type="transmembrane region" description="Helical" evidence="9">
    <location>
        <begin position="970"/>
        <end position="992"/>
    </location>
</feature>
<feature type="transmembrane region" description="Helical" evidence="9">
    <location>
        <begin position="395"/>
        <end position="414"/>
    </location>
</feature>
<feature type="transmembrane region" description="Helical" evidence="9">
    <location>
        <begin position="998"/>
        <end position="1021"/>
    </location>
</feature>